<evidence type="ECO:0000256" key="1">
    <source>
        <dbReference type="SAM" id="Coils"/>
    </source>
</evidence>
<feature type="signal peptide" evidence="2">
    <location>
        <begin position="1"/>
        <end position="16"/>
    </location>
</feature>
<keyword evidence="1" id="KW-0175">Coiled coil</keyword>
<dbReference type="EMBL" id="GBBI01004817">
    <property type="protein sequence ID" value="JAC13895.1"/>
    <property type="molecule type" value="mRNA"/>
</dbReference>
<feature type="chain" id="PRO_5001514475" evidence="2">
    <location>
        <begin position="17"/>
        <end position="154"/>
    </location>
</feature>
<feature type="non-terminal residue" evidence="3">
    <location>
        <position position="154"/>
    </location>
</feature>
<dbReference type="AlphaFoldDB" id="A0A023EWZ4"/>
<sequence>MKLLIVLVVIVGAAHAIVTESDKGEMINNLEKSINRLENLEEEVRKYLNKTISYLRHHTEEKCGDKDAKCFMKLLKPFEDDISLCIEECIGGYIRTSRTLINKLMSGEYNEEELEHTKHMLSNEGTYYEQMHNSINLTMNNIHQQTITFENNVQ</sequence>
<proteinExistence type="evidence at transcript level"/>
<protein>
    <submittedName>
        <fullName evidence="3">Putative secreted protein</fullName>
    </submittedName>
</protein>
<feature type="coiled-coil region" evidence="1">
    <location>
        <begin position="23"/>
        <end position="50"/>
    </location>
</feature>
<evidence type="ECO:0000313" key="3">
    <source>
        <dbReference type="EMBL" id="JAC13895.1"/>
    </source>
</evidence>
<accession>A0A023EWZ4</accession>
<reference evidence="3" key="1">
    <citation type="journal article" date="2014" name="PLoS Negl. Trop. Dis.">
        <title>An updated insight into the Sialotranscriptome of Triatoma infestans: developmental stage and geographic variations.</title>
        <authorList>
            <person name="Schwarz A."/>
            <person name="Medrano-Mercado N."/>
            <person name="Schaub G.A."/>
            <person name="Struchiner C.J."/>
            <person name="Bargues M.D."/>
            <person name="Levy M.Z."/>
            <person name="Ribeiro J.M."/>
        </authorList>
    </citation>
    <scope>NUCLEOTIDE SEQUENCE</scope>
    <source>
        <strain evidence="3">Chile</strain>
        <tissue evidence="3">Salivary glands</tissue>
    </source>
</reference>
<keyword evidence="2" id="KW-0732">Signal</keyword>
<name>A0A023EWZ4_TRIIF</name>
<organism evidence="3">
    <name type="scientific">Triatoma infestans</name>
    <name type="common">Assassin bug</name>
    <dbReference type="NCBI Taxonomy" id="30076"/>
    <lineage>
        <taxon>Eukaryota</taxon>
        <taxon>Metazoa</taxon>
        <taxon>Ecdysozoa</taxon>
        <taxon>Arthropoda</taxon>
        <taxon>Hexapoda</taxon>
        <taxon>Insecta</taxon>
        <taxon>Pterygota</taxon>
        <taxon>Neoptera</taxon>
        <taxon>Paraneoptera</taxon>
        <taxon>Hemiptera</taxon>
        <taxon>Heteroptera</taxon>
        <taxon>Panheteroptera</taxon>
        <taxon>Cimicomorpha</taxon>
        <taxon>Reduviidae</taxon>
        <taxon>Triatominae</taxon>
        <taxon>Triatoma</taxon>
    </lineage>
</organism>
<evidence type="ECO:0000256" key="2">
    <source>
        <dbReference type="SAM" id="SignalP"/>
    </source>
</evidence>